<feature type="domain" description="Poly A polymerase head" evidence="5">
    <location>
        <begin position="53"/>
        <end position="197"/>
    </location>
</feature>
<dbReference type="SUPFAM" id="SSF81891">
    <property type="entry name" value="Poly A polymerase C-terminal region-like"/>
    <property type="match status" value="1"/>
</dbReference>
<name>A0ABR2Z4K5_9CHLO</name>
<evidence type="ECO:0000259" key="5">
    <source>
        <dbReference type="Pfam" id="PF01743"/>
    </source>
</evidence>
<dbReference type="Proteomes" id="UP001491310">
    <property type="component" value="Unassembled WGS sequence"/>
</dbReference>
<dbReference type="InterPro" id="IPR002646">
    <property type="entry name" value="PolA_pol_head_dom"/>
</dbReference>
<reference evidence="6 7" key="1">
    <citation type="journal article" date="2024" name="Nat. Commun.">
        <title>Phylogenomics reveals the evolutionary origins of lichenization in chlorophyte algae.</title>
        <authorList>
            <person name="Puginier C."/>
            <person name="Libourel C."/>
            <person name="Otte J."/>
            <person name="Skaloud P."/>
            <person name="Haon M."/>
            <person name="Grisel S."/>
            <person name="Petersen M."/>
            <person name="Berrin J.G."/>
            <person name="Delaux P.M."/>
            <person name="Dal Grande F."/>
            <person name="Keller J."/>
        </authorList>
    </citation>
    <scope>NUCLEOTIDE SEQUENCE [LARGE SCALE GENOMIC DNA]</scope>
    <source>
        <strain evidence="6 7">SAG 216-7</strain>
    </source>
</reference>
<evidence type="ECO:0000256" key="2">
    <source>
        <dbReference type="ARBA" id="ARBA00022679"/>
    </source>
</evidence>
<dbReference type="InterPro" id="IPR052191">
    <property type="entry name" value="tRNA_ntf/polyA_polymerase_I"/>
</dbReference>
<evidence type="ECO:0000313" key="6">
    <source>
        <dbReference type="EMBL" id="KAK9919119.1"/>
    </source>
</evidence>
<dbReference type="InterPro" id="IPR043519">
    <property type="entry name" value="NT_sf"/>
</dbReference>
<dbReference type="EMBL" id="JALJOT010000001">
    <property type="protein sequence ID" value="KAK9919119.1"/>
    <property type="molecule type" value="Genomic_DNA"/>
</dbReference>
<evidence type="ECO:0000256" key="3">
    <source>
        <dbReference type="RuleBase" id="RU003953"/>
    </source>
</evidence>
<comment type="similarity">
    <text evidence="1 3">Belongs to the tRNA nucleotidyltransferase/poly(A) polymerase family.</text>
</comment>
<dbReference type="Gene3D" id="3.30.460.10">
    <property type="entry name" value="Beta Polymerase, domain 2"/>
    <property type="match status" value="1"/>
</dbReference>
<keyword evidence="7" id="KW-1185">Reference proteome</keyword>
<dbReference type="SUPFAM" id="SSF81301">
    <property type="entry name" value="Nucleotidyltransferase"/>
    <property type="match status" value="1"/>
</dbReference>
<organism evidence="6 7">
    <name type="scientific">Coccomyxa subellipsoidea</name>
    <dbReference type="NCBI Taxonomy" id="248742"/>
    <lineage>
        <taxon>Eukaryota</taxon>
        <taxon>Viridiplantae</taxon>
        <taxon>Chlorophyta</taxon>
        <taxon>core chlorophytes</taxon>
        <taxon>Trebouxiophyceae</taxon>
        <taxon>Trebouxiophyceae incertae sedis</taxon>
        <taxon>Coccomyxaceae</taxon>
        <taxon>Coccomyxa</taxon>
    </lineage>
</organism>
<feature type="region of interest" description="Disordered" evidence="4">
    <location>
        <begin position="120"/>
        <end position="141"/>
    </location>
</feature>
<accession>A0ABR2Z4K5</accession>
<comment type="caution">
    <text evidence="6">The sequence shown here is derived from an EMBL/GenBank/DDBJ whole genome shotgun (WGS) entry which is preliminary data.</text>
</comment>
<protein>
    <recommendedName>
        <fullName evidence="5">Poly A polymerase head domain-containing protein</fullName>
    </recommendedName>
</protein>
<dbReference type="Pfam" id="PF01743">
    <property type="entry name" value="PolyA_pol"/>
    <property type="match status" value="1"/>
</dbReference>
<keyword evidence="2 3" id="KW-0808">Transferase</keyword>
<evidence type="ECO:0000256" key="4">
    <source>
        <dbReference type="SAM" id="MobiDB-lite"/>
    </source>
</evidence>
<proteinExistence type="inferred from homology"/>
<evidence type="ECO:0000256" key="1">
    <source>
        <dbReference type="ARBA" id="ARBA00007265"/>
    </source>
</evidence>
<evidence type="ECO:0000313" key="7">
    <source>
        <dbReference type="Proteomes" id="UP001491310"/>
    </source>
</evidence>
<dbReference type="PANTHER" id="PTHR43051:SF1">
    <property type="entry name" value="POLYNUCLEOTIDE ADENYLYLTRANSFERASE FAMILY PROTEIN"/>
    <property type="match status" value="1"/>
</dbReference>
<dbReference type="PANTHER" id="PTHR43051">
    <property type="entry name" value="POLYNUCLEOTIDE ADENYLYLTRANSFERASE FAMILY PROTEIN"/>
    <property type="match status" value="1"/>
</dbReference>
<keyword evidence="3" id="KW-0694">RNA-binding</keyword>
<dbReference type="Gene3D" id="1.10.3090.10">
    <property type="entry name" value="cca-adding enzyme, domain 2"/>
    <property type="match status" value="1"/>
</dbReference>
<sequence length="227" mass="25221">MLTRRFRCFIKKRAQITSGAVSLQHRISRNFVAEPVADVVSDHLEDQTRRKGMRDLLLQSKTKDFDILTTATPVQVKRLFGNRRIIGKHFPIVHVFADGACLEVSSFGKRANRELIPPDAAAFLPRNNPHDKGKGGKGSGKGAAPIVLQPEVLWAAARADNAMARDFTCNAIMSDPFSALLLDYAGGFRDCQRRVLRTVADPETSFREDPARMLRAVRHAARVGLTM</sequence>
<gene>
    <name evidence="6" type="ORF">WJX75_009540</name>
</gene>